<keyword evidence="2" id="KW-0255">Endonuclease</keyword>
<dbReference type="AlphaFoldDB" id="A0AAN7A5P2"/>
<organism evidence="6 7">
    <name type="scientific">Triangularia setosa</name>
    <dbReference type="NCBI Taxonomy" id="2587417"/>
    <lineage>
        <taxon>Eukaryota</taxon>
        <taxon>Fungi</taxon>
        <taxon>Dikarya</taxon>
        <taxon>Ascomycota</taxon>
        <taxon>Pezizomycotina</taxon>
        <taxon>Sordariomycetes</taxon>
        <taxon>Sordariomycetidae</taxon>
        <taxon>Sordariales</taxon>
        <taxon>Podosporaceae</taxon>
        <taxon>Triangularia</taxon>
    </lineage>
</organism>
<dbReference type="Gene3D" id="3.10.450.30">
    <property type="entry name" value="Microbial ribonucleases"/>
    <property type="match status" value="1"/>
</dbReference>
<dbReference type="InterPro" id="IPR000026">
    <property type="entry name" value="N1-like"/>
</dbReference>
<keyword evidence="7" id="KW-1185">Reference proteome</keyword>
<gene>
    <name evidence="6" type="ORF">QBC36DRAFT_313132</name>
</gene>
<evidence type="ECO:0000313" key="6">
    <source>
        <dbReference type="EMBL" id="KAK4174250.1"/>
    </source>
</evidence>
<dbReference type="GO" id="GO:0016787">
    <property type="term" value="F:hydrolase activity"/>
    <property type="evidence" value="ECO:0007669"/>
    <property type="project" value="UniProtKB-KW"/>
</dbReference>
<dbReference type="PANTHER" id="PTHR42104:SF2">
    <property type="entry name" value="GUANYL-SPECIFIC RIBONUCLEASE, PUTATIVE (AFU_ORTHOLOGUE AFUA_4G01200)-RELATED"/>
    <property type="match status" value="1"/>
</dbReference>
<evidence type="ECO:0000256" key="1">
    <source>
        <dbReference type="ARBA" id="ARBA00022722"/>
    </source>
</evidence>
<dbReference type="GO" id="GO:0003723">
    <property type="term" value="F:RNA binding"/>
    <property type="evidence" value="ECO:0007669"/>
    <property type="project" value="InterPro"/>
</dbReference>
<dbReference type="PANTHER" id="PTHR42104">
    <property type="entry name" value="EXTRACELLULAR GUANYL-SPECIFIC RIBONUCLEASE RNTA (AFU_ORTHOLOGUE AFUA_4G03230)"/>
    <property type="match status" value="1"/>
</dbReference>
<evidence type="ECO:0000256" key="2">
    <source>
        <dbReference type="ARBA" id="ARBA00022759"/>
    </source>
</evidence>
<comment type="caution">
    <text evidence="6">The sequence shown here is derived from an EMBL/GenBank/DDBJ whole genome shotgun (WGS) entry which is preliminary data.</text>
</comment>
<accession>A0AAN7A5P2</accession>
<reference evidence="6" key="1">
    <citation type="journal article" date="2023" name="Mol. Phylogenet. Evol.">
        <title>Genome-scale phylogeny and comparative genomics of the fungal order Sordariales.</title>
        <authorList>
            <person name="Hensen N."/>
            <person name="Bonometti L."/>
            <person name="Westerberg I."/>
            <person name="Brannstrom I.O."/>
            <person name="Guillou S."/>
            <person name="Cros-Aarteil S."/>
            <person name="Calhoun S."/>
            <person name="Haridas S."/>
            <person name="Kuo A."/>
            <person name="Mondo S."/>
            <person name="Pangilinan J."/>
            <person name="Riley R."/>
            <person name="LaButti K."/>
            <person name="Andreopoulos B."/>
            <person name="Lipzen A."/>
            <person name="Chen C."/>
            <person name="Yan M."/>
            <person name="Daum C."/>
            <person name="Ng V."/>
            <person name="Clum A."/>
            <person name="Steindorff A."/>
            <person name="Ohm R.A."/>
            <person name="Martin F."/>
            <person name="Silar P."/>
            <person name="Natvig D.O."/>
            <person name="Lalanne C."/>
            <person name="Gautier V."/>
            <person name="Ament-Velasquez S.L."/>
            <person name="Kruys A."/>
            <person name="Hutchinson M.I."/>
            <person name="Powell A.J."/>
            <person name="Barry K."/>
            <person name="Miller A.N."/>
            <person name="Grigoriev I.V."/>
            <person name="Debuchy R."/>
            <person name="Gladieux P."/>
            <person name="Hiltunen Thoren M."/>
            <person name="Johannesson H."/>
        </authorList>
    </citation>
    <scope>NUCLEOTIDE SEQUENCE</scope>
    <source>
        <strain evidence="6">CBS 892.96</strain>
    </source>
</reference>
<reference evidence="6" key="2">
    <citation type="submission" date="2023-05" db="EMBL/GenBank/DDBJ databases">
        <authorList>
            <consortium name="Lawrence Berkeley National Laboratory"/>
            <person name="Steindorff A."/>
            <person name="Hensen N."/>
            <person name="Bonometti L."/>
            <person name="Westerberg I."/>
            <person name="Brannstrom I.O."/>
            <person name="Guillou S."/>
            <person name="Cros-Aarteil S."/>
            <person name="Calhoun S."/>
            <person name="Haridas S."/>
            <person name="Kuo A."/>
            <person name="Mondo S."/>
            <person name="Pangilinan J."/>
            <person name="Riley R."/>
            <person name="Labutti K."/>
            <person name="Andreopoulos B."/>
            <person name="Lipzen A."/>
            <person name="Chen C."/>
            <person name="Yanf M."/>
            <person name="Daum C."/>
            <person name="Ng V."/>
            <person name="Clum A."/>
            <person name="Ohm R."/>
            <person name="Martin F."/>
            <person name="Silar P."/>
            <person name="Natvig D."/>
            <person name="Lalanne C."/>
            <person name="Gautier V."/>
            <person name="Ament-Velasquez S.L."/>
            <person name="Kruys A."/>
            <person name="Hutchinson M.I."/>
            <person name="Powell A.J."/>
            <person name="Barry K."/>
            <person name="Miller A.N."/>
            <person name="Grigoriev I.V."/>
            <person name="Debuchy R."/>
            <person name="Gladieux P."/>
            <person name="Thoren M.H."/>
            <person name="Johannesson H."/>
        </authorList>
    </citation>
    <scope>NUCLEOTIDE SEQUENCE</scope>
    <source>
        <strain evidence="6">CBS 892.96</strain>
    </source>
</reference>
<sequence length="186" mass="19809">MCGVKVHSVSLYPMCETGSGVAQLEVDDRRVLIANSRALTPGAKGQLEKAHLVQDDQALPVIASPLISQGSTATREKITPSNWTCGTHAHASWDAGQAVSLGYSLLKASEYDGKYPHEFVNREGFNFDTDPPYYEYPIIPGGPYTAGSLGPDRVIFDLNGMLDGLITHTGVSGNGLVACTEKVISA</sequence>
<evidence type="ECO:0000313" key="7">
    <source>
        <dbReference type="Proteomes" id="UP001302321"/>
    </source>
</evidence>
<dbReference type="GO" id="GO:0046589">
    <property type="term" value="F:ribonuclease T1 activity"/>
    <property type="evidence" value="ECO:0007669"/>
    <property type="project" value="UniProtKB-EC"/>
</dbReference>
<evidence type="ECO:0000256" key="3">
    <source>
        <dbReference type="ARBA" id="ARBA00022801"/>
    </source>
</evidence>
<dbReference type="SUPFAM" id="SSF53933">
    <property type="entry name" value="Microbial ribonucleases"/>
    <property type="match status" value="1"/>
</dbReference>
<name>A0AAN7A5P2_9PEZI</name>
<keyword evidence="4" id="KW-1015">Disulfide bond</keyword>
<keyword evidence="1" id="KW-0540">Nuclease</keyword>
<evidence type="ECO:0000256" key="5">
    <source>
        <dbReference type="ARBA" id="ARBA00023239"/>
    </source>
</evidence>
<dbReference type="Pfam" id="PF00545">
    <property type="entry name" value="Ribonuclease"/>
    <property type="match status" value="1"/>
</dbReference>
<dbReference type="EMBL" id="MU866292">
    <property type="protein sequence ID" value="KAK4174250.1"/>
    <property type="molecule type" value="Genomic_DNA"/>
</dbReference>
<keyword evidence="5" id="KW-0456">Lyase</keyword>
<dbReference type="Proteomes" id="UP001302321">
    <property type="component" value="Unassembled WGS sequence"/>
</dbReference>
<proteinExistence type="predicted"/>
<evidence type="ECO:0000256" key="4">
    <source>
        <dbReference type="ARBA" id="ARBA00023157"/>
    </source>
</evidence>
<dbReference type="InterPro" id="IPR016191">
    <property type="entry name" value="Ribonuclease/ribotoxin"/>
</dbReference>
<keyword evidence="3" id="KW-0378">Hydrolase</keyword>
<protein>
    <submittedName>
        <fullName evidence="6">Ribonuclease/ribotoxin</fullName>
    </submittedName>
</protein>